<evidence type="ECO:0000313" key="3">
    <source>
        <dbReference type="Proteomes" id="UP000265566"/>
    </source>
</evidence>
<keyword evidence="1" id="KW-1133">Transmembrane helix</keyword>
<reference evidence="3" key="1">
    <citation type="journal article" date="2018" name="Nat. Plants">
        <title>Whole-genome landscape of Medicago truncatula symbiotic genes.</title>
        <authorList>
            <person name="Pecrix Y."/>
            <person name="Staton S.E."/>
            <person name="Sallet E."/>
            <person name="Lelandais-Briere C."/>
            <person name="Moreau S."/>
            <person name="Carrere S."/>
            <person name="Blein T."/>
            <person name="Jardinaud M.F."/>
            <person name="Latrasse D."/>
            <person name="Zouine M."/>
            <person name="Zahm M."/>
            <person name="Kreplak J."/>
            <person name="Mayjonade B."/>
            <person name="Satge C."/>
            <person name="Perez M."/>
            <person name="Cauet S."/>
            <person name="Marande W."/>
            <person name="Chantry-Darmon C."/>
            <person name="Lopez-Roques C."/>
            <person name="Bouchez O."/>
            <person name="Berard A."/>
            <person name="Debelle F."/>
            <person name="Munos S."/>
            <person name="Bendahmane A."/>
            <person name="Berges H."/>
            <person name="Niebel A."/>
            <person name="Buitink J."/>
            <person name="Frugier F."/>
            <person name="Benhamed M."/>
            <person name="Crespi M."/>
            <person name="Gouzy J."/>
            <person name="Gamas P."/>
        </authorList>
    </citation>
    <scope>NUCLEOTIDE SEQUENCE [LARGE SCALE GENOMIC DNA]</scope>
    <source>
        <strain evidence="3">cv. Jemalong A17</strain>
    </source>
</reference>
<organism evidence="2 3">
    <name type="scientific">Medicago truncatula</name>
    <name type="common">Barrel medic</name>
    <name type="synonym">Medicago tribuloides</name>
    <dbReference type="NCBI Taxonomy" id="3880"/>
    <lineage>
        <taxon>Eukaryota</taxon>
        <taxon>Viridiplantae</taxon>
        <taxon>Streptophyta</taxon>
        <taxon>Embryophyta</taxon>
        <taxon>Tracheophyta</taxon>
        <taxon>Spermatophyta</taxon>
        <taxon>Magnoliopsida</taxon>
        <taxon>eudicotyledons</taxon>
        <taxon>Gunneridae</taxon>
        <taxon>Pentapetalae</taxon>
        <taxon>rosids</taxon>
        <taxon>fabids</taxon>
        <taxon>Fabales</taxon>
        <taxon>Fabaceae</taxon>
        <taxon>Papilionoideae</taxon>
        <taxon>50 kb inversion clade</taxon>
        <taxon>NPAAA clade</taxon>
        <taxon>Hologalegina</taxon>
        <taxon>IRL clade</taxon>
        <taxon>Trifolieae</taxon>
        <taxon>Medicago</taxon>
    </lineage>
</organism>
<keyword evidence="1" id="KW-0472">Membrane</keyword>
<proteinExistence type="predicted"/>
<accession>A0A396GHN7</accession>
<dbReference type="InterPro" id="IPR011989">
    <property type="entry name" value="ARM-like"/>
</dbReference>
<dbReference type="EMBL" id="PSQE01000008">
    <property type="protein sequence ID" value="RHN39661.1"/>
    <property type="molecule type" value="Genomic_DNA"/>
</dbReference>
<evidence type="ECO:0000313" key="2">
    <source>
        <dbReference type="EMBL" id="RHN39661.1"/>
    </source>
</evidence>
<gene>
    <name evidence="2" type="ORF">MtrunA17_Chr8g0346241</name>
</gene>
<name>A0A396GHN7_MEDTR</name>
<feature type="transmembrane region" description="Helical" evidence="1">
    <location>
        <begin position="52"/>
        <end position="78"/>
    </location>
</feature>
<evidence type="ECO:0000256" key="1">
    <source>
        <dbReference type="SAM" id="Phobius"/>
    </source>
</evidence>
<comment type="caution">
    <text evidence="2">The sequence shown here is derived from an EMBL/GenBank/DDBJ whole genome shotgun (WGS) entry which is preliminary data.</text>
</comment>
<dbReference type="Gramene" id="rna45706">
    <property type="protein sequence ID" value="RHN39661.1"/>
    <property type="gene ID" value="gene45706"/>
</dbReference>
<dbReference type="AlphaFoldDB" id="A0A396GHN7"/>
<keyword evidence="1" id="KW-0812">Transmembrane</keyword>
<dbReference type="Proteomes" id="UP000265566">
    <property type="component" value="Chromosome 8"/>
</dbReference>
<protein>
    <submittedName>
        <fullName evidence="2">Uncharacterized protein</fullName>
    </submittedName>
</protein>
<sequence>MNTLKALDALIAYLRAADADAGRFFGKKVCDAIVDSKCLVRKRKTVKKAQEVLLLWVELGAVDAFLVFAKTCTLYFILASGDRY</sequence>
<dbReference type="Gene3D" id="1.25.10.10">
    <property type="entry name" value="Leucine-rich Repeat Variant"/>
    <property type="match status" value="1"/>
</dbReference>